<dbReference type="InterPro" id="IPR052712">
    <property type="entry name" value="Acid_resist_chaperone_HdeD"/>
</dbReference>
<dbReference type="PANTHER" id="PTHR34989:SF1">
    <property type="entry name" value="PROTEIN HDED"/>
    <property type="match status" value="1"/>
</dbReference>
<keyword evidence="3" id="KW-1185">Reference proteome</keyword>
<gene>
    <name evidence="2" type="ORF">HDA37_005419</name>
</gene>
<reference evidence="2 3" key="1">
    <citation type="submission" date="2020-07" db="EMBL/GenBank/DDBJ databases">
        <title>Sequencing the genomes of 1000 actinobacteria strains.</title>
        <authorList>
            <person name="Klenk H.-P."/>
        </authorList>
    </citation>
    <scope>NUCLEOTIDE SEQUENCE [LARGE SCALE GENOMIC DNA]</scope>
    <source>
        <strain evidence="2 3">DSM 44749</strain>
    </source>
</reference>
<feature type="transmembrane region" description="Helical" evidence="1">
    <location>
        <begin position="106"/>
        <end position="125"/>
    </location>
</feature>
<feature type="transmembrane region" description="Helical" evidence="1">
    <location>
        <begin position="137"/>
        <end position="156"/>
    </location>
</feature>
<dbReference type="EMBL" id="JACCCZ010000001">
    <property type="protein sequence ID" value="NYG05134.1"/>
    <property type="molecule type" value="Genomic_DNA"/>
</dbReference>
<feature type="transmembrane region" description="Helical" evidence="1">
    <location>
        <begin position="48"/>
        <end position="71"/>
    </location>
</feature>
<feature type="transmembrane region" description="Helical" evidence="1">
    <location>
        <begin position="80"/>
        <end position="100"/>
    </location>
</feature>
<dbReference type="RefSeq" id="WP_179762637.1">
    <property type="nucleotide sequence ID" value="NZ_BAAAJZ010000011.1"/>
</dbReference>
<evidence type="ECO:0000256" key="1">
    <source>
        <dbReference type="SAM" id="Phobius"/>
    </source>
</evidence>
<feature type="transmembrane region" description="Helical" evidence="1">
    <location>
        <begin position="162"/>
        <end position="182"/>
    </location>
</feature>
<keyword evidence="1" id="KW-0812">Transmembrane</keyword>
<keyword evidence="1" id="KW-0472">Membrane</keyword>
<dbReference type="AlphaFoldDB" id="A0A852WEJ3"/>
<dbReference type="PANTHER" id="PTHR34989">
    <property type="entry name" value="PROTEIN HDED"/>
    <property type="match status" value="1"/>
</dbReference>
<dbReference type="InterPro" id="IPR005325">
    <property type="entry name" value="DUF308_memb"/>
</dbReference>
<dbReference type="Pfam" id="PF03729">
    <property type="entry name" value="DUF308"/>
    <property type="match status" value="2"/>
</dbReference>
<protein>
    <submittedName>
        <fullName evidence="2">Uncharacterized membrane protein HdeD (DUF308 family)</fullName>
    </submittedName>
</protein>
<comment type="caution">
    <text evidence="2">The sequence shown here is derived from an EMBL/GenBank/DDBJ whole genome shotgun (WGS) entry which is preliminary data.</text>
</comment>
<accession>A0A852WEJ3</accession>
<feature type="transmembrane region" description="Helical" evidence="1">
    <location>
        <begin position="21"/>
        <end position="42"/>
    </location>
</feature>
<proteinExistence type="predicted"/>
<dbReference type="GeneID" id="98055061"/>
<evidence type="ECO:0000313" key="2">
    <source>
        <dbReference type="EMBL" id="NYG05134.1"/>
    </source>
</evidence>
<dbReference type="Proteomes" id="UP000549695">
    <property type="component" value="Unassembled WGS sequence"/>
</dbReference>
<keyword evidence="1" id="KW-1133">Transmembrane helix</keyword>
<organism evidence="2 3">
    <name type="scientific">Pseudonocardia alni</name>
    <name type="common">Amycolata alni</name>
    <dbReference type="NCBI Taxonomy" id="33907"/>
    <lineage>
        <taxon>Bacteria</taxon>
        <taxon>Bacillati</taxon>
        <taxon>Actinomycetota</taxon>
        <taxon>Actinomycetes</taxon>
        <taxon>Pseudonocardiales</taxon>
        <taxon>Pseudonocardiaceae</taxon>
        <taxon>Pseudonocardia</taxon>
    </lineage>
</organism>
<name>A0A852WEJ3_PSEA5</name>
<sequence>MVDASDGTGRAPTAEDATSHGVRGLVVLRGVLVLLFGLAVLVTPGLALLVLIYVFAAYALVDGVVAVVLGIRHRGERPGWGWAVAQGVVSVVAGLAAFALPGTAALFFLYVVAFWAIVAGVVTAVSANEVRRHGGPWGWIAGRAVLDVLFGVLLLVWPASGILAMLWLVGAFALAAGVLLLVQAFGSRTHPALG</sequence>
<evidence type="ECO:0000313" key="3">
    <source>
        <dbReference type="Proteomes" id="UP000549695"/>
    </source>
</evidence>
<dbReference type="GO" id="GO:0005886">
    <property type="term" value="C:plasma membrane"/>
    <property type="evidence" value="ECO:0007669"/>
    <property type="project" value="TreeGrafter"/>
</dbReference>